<evidence type="ECO:0000256" key="1">
    <source>
        <dbReference type="SAM" id="MobiDB-lite"/>
    </source>
</evidence>
<accession>A0ABT4G598</accession>
<feature type="compositionally biased region" description="Basic residues" evidence="1">
    <location>
        <begin position="49"/>
        <end position="65"/>
    </location>
</feature>
<name>A0ABT4G598_9BACL</name>
<evidence type="ECO:0000313" key="3">
    <source>
        <dbReference type="Proteomes" id="UP001527099"/>
    </source>
</evidence>
<dbReference type="RefSeq" id="WP_244280294.1">
    <property type="nucleotide sequence ID" value="NZ_JAMDMW010000131.1"/>
</dbReference>
<keyword evidence="3" id="KW-1185">Reference proteome</keyword>
<gene>
    <name evidence="2" type="ORF">M5X19_00085</name>
</gene>
<proteinExistence type="predicted"/>
<evidence type="ECO:0000313" key="2">
    <source>
        <dbReference type="EMBL" id="MCY9691335.1"/>
    </source>
</evidence>
<dbReference type="Proteomes" id="UP001527099">
    <property type="component" value="Unassembled WGS sequence"/>
</dbReference>
<sequence>MGITEWINEMKRTPLYAILSGFEVGDVPGVGTFYDFFKRLWASGDKHIRAQKRNRRKSKPKKGKKGEKAPIGAPGRISRLAGGMRHAAKTTDLPADRLFHFFQENIVNVSARFGLIGDCSALSATGDGTPLVTAAYSRSKSTCDCRAQDLAECNHPRIYSQPDCNIGWDSSREKYFNGYHLYMISAADSKHDLPLYPRLQPASRHDALSLVISSVEFK</sequence>
<dbReference type="EMBL" id="JAMDMX010000001">
    <property type="protein sequence ID" value="MCY9691335.1"/>
    <property type="molecule type" value="Genomic_DNA"/>
</dbReference>
<feature type="region of interest" description="Disordered" evidence="1">
    <location>
        <begin position="48"/>
        <end position="75"/>
    </location>
</feature>
<comment type="caution">
    <text evidence="2">The sequence shown here is derived from an EMBL/GenBank/DDBJ whole genome shotgun (WGS) entry which is preliminary data.</text>
</comment>
<organism evidence="2 3">
    <name type="scientific">Paenibacillus alginolyticus</name>
    <dbReference type="NCBI Taxonomy" id="59839"/>
    <lineage>
        <taxon>Bacteria</taxon>
        <taxon>Bacillati</taxon>
        <taxon>Bacillota</taxon>
        <taxon>Bacilli</taxon>
        <taxon>Bacillales</taxon>
        <taxon>Paenibacillaceae</taxon>
        <taxon>Paenibacillus</taxon>
    </lineage>
</organism>
<reference evidence="2 3" key="1">
    <citation type="submission" date="2022-05" db="EMBL/GenBank/DDBJ databases">
        <title>Genome Sequencing of Bee-Associated Microbes.</title>
        <authorList>
            <person name="Dunlap C."/>
        </authorList>
    </citation>
    <scope>NUCLEOTIDE SEQUENCE [LARGE SCALE GENOMIC DNA]</scope>
    <source>
        <strain evidence="2 3">NRRL B-14421</strain>
    </source>
</reference>
<protein>
    <submittedName>
        <fullName evidence="2">Uncharacterized protein</fullName>
    </submittedName>
</protein>